<reference evidence="2" key="2">
    <citation type="journal article" date="2015" name="Fish Shellfish Immunol.">
        <title>Early steps in the European eel (Anguilla anguilla)-Vibrio vulnificus interaction in the gills: Role of the RtxA13 toxin.</title>
        <authorList>
            <person name="Callol A."/>
            <person name="Pajuelo D."/>
            <person name="Ebbesson L."/>
            <person name="Teles M."/>
            <person name="MacKenzie S."/>
            <person name="Amaro C."/>
        </authorList>
    </citation>
    <scope>NUCLEOTIDE SEQUENCE</scope>
</reference>
<feature type="region of interest" description="Disordered" evidence="1">
    <location>
        <begin position="1"/>
        <end position="26"/>
    </location>
</feature>
<reference evidence="2" key="1">
    <citation type="submission" date="2014-11" db="EMBL/GenBank/DDBJ databases">
        <authorList>
            <person name="Amaro Gonzalez C."/>
        </authorList>
    </citation>
    <scope>NUCLEOTIDE SEQUENCE</scope>
</reference>
<evidence type="ECO:0000256" key="1">
    <source>
        <dbReference type="SAM" id="MobiDB-lite"/>
    </source>
</evidence>
<protein>
    <submittedName>
        <fullName evidence="2">Uncharacterized protein</fullName>
    </submittedName>
</protein>
<dbReference type="EMBL" id="GBXM01072713">
    <property type="protein sequence ID" value="JAH35864.1"/>
    <property type="molecule type" value="Transcribed_RNA"/>
</dbReference>
<organism evidence="2">
    <name type="scientific">Anguilla anguilla</name>
    <name type="common">European freshwater eel</name>
    <name type="synonym">Muraena anguilla</name>
    <dbReference type="NCBI Taxonomy" id="7936"/>
    <lineage>
        <taxon>Eukaryota</taxon>
        <taxon>Metazoa</taxon>
        <taxon>Chordata</taxon>
        <taxon>Craniata</taxon>
        <taxon>Vertebrata</taxon>
        <taxon>Euteleostomi</taxon>
        <taxon>Actinopterygii</taxon>
        <taxon>Neopterygii</taxon>
        <taxon>Teleostei</taxon>
        <taxon>Anguilliformes</taxon>
        <taxon>Anguillidae</taxon>
        <taxon>Anguilla</taxon>
    </lineage>
</organism>
<proteinExistence type="predicted"/>
<evidence type="ECO:0000313" key="2">
    <source>
        <dbReference type="EMBL" id="JAH35864.1"/>
    </source>
</evidence>
<accession>A0A0E9S385</accession>
<name>A0A0E9S385_ANGAN</name>
<sequence length="26" mass="2859">MESGYWQPNKNVTQTGSAISTEELTS</sequence>
<dbReference type="AlphaFoldDB" id="A0A0E9S385"/>